<feature type="region of interest" description="Disordered" evidence="1">
    <location>
        <begin position="48"/>
        <end position="94"/>
    </location>
</feature>
<name>A0A2A2LYM7_9BILA</name>
<evidence type="ECO:0000256" key="2">
    <source>
        <dbReference type="SAM" id="SignalP"/>
    </source>
</evidence>
<feature type="compositionally biased region" description="Polar residues" evidence="1">
    <location>
        <begin position="56"/>
        <end position="90"/>
    </location>
</feature>
<reference evidence="3 4" key="1">
    <citation type="journal article" date="2017" name="Curr. Biol.">
        <title>Genome architecture and evolution of a unichromosomal asexual nematode.</title>
        <authorList>
            <person name="Fradin H."/>
            <person name="Zegar C."/>
            <person name="Gutwein M."/>
            <person name="Lucas J."/>
            <person name="Kovtun M."/>
            <person name="Corcoran D."/>
            <person name="Baugh L.R."/>
            <person name="Kiontke K."/>
            <person name="Gunsalus K."/>
            <person name="Fitch D.H."/>
            <person name="Piano F."/>
        </authorList>
    </citation>
    <scope>NUCLEOTIDE SEQUENCE [LARGE SCALE GENOMIC DNA]</scope>
    <source>
        <strain evidence="3">PF1309</strain>
    </source>
</reference>
<dbReference type="Proteomes" id="UP000218231">
    <property type="component" value="Unassembled WGS sequence"/>
</dbReference>
<sequence length="151" mass="16060">MSSSLIAIFCLVVFLGIQVESQYNSESVAVPYSPEQLENIIGKGVQSLNKIEESSETTPAPAQNQPGGGQNPSTPAPAQNQPSGSQNPHQTKPPCEDYLTTAICELDAFKACKDAKLEIPAGTNPPTNVTSVTIPEKVVKAICRKTCRECT</sequence>
<feature type="chain" id="PRO_5012245962" description="ShKT domain-containing protein" evidence="2">
    <location>
        <begin position="22"/>
        <end position="151"/>
    </location>
</feature>
<dbReference type="EMBL" id="LIAE01006336">
    <property type="protein sequence ID" value="PAV91105.1"/>
    <property type="molecule type" value="Genomic_DNA"/>
</dbReference>
<keyword evidence="4" id="KW-1185">Reference proteome</keyword>
<accession>A0A2A2LYM7</accession>
<gene>
    <name evidence="3" type="ORF">WR25_02808</name>
</gene>
<dbReference type="AlphaFoldDB" id="A0A2A2LYM7"/>
<evidence type="ECO:0008006" key="5">
    <source>
        <dbReference type="Google" id="ProtNLM"/>
    </source>
</evidence>
<evidence type="ECO:0000313" key="3">
    <source>
        <dbReference type="EMBL" id="PAV91105.1"/>
    </source>
</evidence>
<evidence type="ECO:0000313" key="4">
    <source>
        <dbReference type="Proteomes" id="UP000218231"/>
    </source>
</evidence>
<evidence type="ECO:0000256" key="1">
    <source>
        <dbReference type="SAM" id="MobiDB-lite"/>
    </source>
</evidence>
<feature type="signal peptide" evidence="2">
    <location>
        <begin position="1"/>
        <end position="21"/>
    </location>
</feature>
<organism evidence="3 4">
    <name type="scientific">Diploscapter pachys</name>
    <dbReference type="NCBI Taxonomy" id="2018661"/>
    <lineage>
        <taxon>Eukaryota</taxon>
        <taxon>Metazoa</taxon>
        <taxon>Ecdysozoa</taxon>
        <taxon>Nematoda</taxon>
        <taxon>Chromadorea</taxon>
        <taxon>Rhabditida</taxon>
        <taxon>Rhabditina</taxon>
        <taxon>Rhabditomorpha</taxon>
        <taxon>Rhabditoidea</taxon>
        <taxon>Rhabditidae</taxon>
        <taxon>Diploscapter</taxon>
    </lineage>
</organism>
<protein>
    <recommendedName>
        <fullName evidence="5">ShKT domain-containing protein</fullName>
    </recommendedName>
</protein>
<keyword evidence="2" id="KW-0732">Signal</keyword>
<comment type="caution">
    <text evidence="3">The sequence shown here is derived from an EMBL/GenBank/DDBJ whole genome shotgun (WGS) entry which is preliminary data.</text>
</comment>
<proteinExistence type="predicted"/>